<evidence type="ECO:0000313" key="2">
    <source>
        <dbReference type="EMBL" id="OJJ87403.1"/>
    </source>
</evidence>
<evidence type="ECO:0000313" key="3">
    <source>
        <dbReference type="Proteomes" id="UP000184300"/>
    </source>
</evidence>
<reference evidence="3" key="1">
    <citation type="journal article" date="2017" name="Genome Biol.">
        <title>Comparative genomics reveals high biological diversity and specific adaptations in the industrially and medically important fungal genus Aspergillus.</title>
        <authorList>
            <person name="de Vries R.P."/>
            <person name="Riley R."/>
            <person name="Wiebenga A."/>
            <person name="Aguilar-Osorio G."/>
            <person name="Amillis S."/>
            <person name="Uchima C.A."/>
            <person name="Anderluh G."/>
            <person name="Asadollahi M."/>
            <person name="Askin M."/>
            <person name="Barry K."/>
            <person name="Battaglia E."/>
            <person name="Bayram O."/>
            <person name="Benocci T."/>
            <person name="Braus-Stromeyer S.A."/>
            <person name="Caldana C."/>
            <person name="Canovas D."/>
            <person name="Cerqueira G.C."/>
            <person name="Chen F."/>
            <person name="Chen W."/>
            <person name="Choi C."/>
            <person name="Clum A."/>
            <person name="Dos Santos R.A."/>
            <person name="Damasio A.R."/>
            <person name="Diallinas G."/>
            <person name="Emri T."/>
            <person name="Fekete E."/>
            <person name="Flipphi M."/>
            <person name="Freyberg S."/>
            <person name="Gallo A."/>
            <person name="Gournas C."/>
            <person name="Habgood R."/>
            <person name="Hainaut M."/>
            <person name="Harispe M.L."/>
            <person name="Henrissat B."/>
            <person name="Hilden K.S."/>
            <person name="Hope R."/>
            <person name="Hossain A."/>
            <person name="Karabika E."/>
            <person name="Karaffa L."/>
            <person name="Karanyi Z."/>
            <person name="Krasevec N."/>
            <person name="Kuo A."/>
            <person name="Kusch H."/>
            <person name="LaButti K."/>
            <person name="Lagendijk E.L."/>
            <person name="Lapidus A."/>
            <person name="Levasseur A."/>
            <person name="Lindquist E."/>
            <person name="Lipzen A."/>
            <person name="Logrieco A.F."/>
            <person name="MacCabe A."/>
            <person name="Maekelae M.R."/>
            <person name="Malavazi I."/>
            <person name="Melin P."/>
            <person name="Meyer V."/>
            <person name="Mielnichuk N."/>
            <person name="Miskei M."/>
            <person name="Molnar A.P."/>
            <person name="Mule G."/>
            <person name="Ngan C.Y."/>
            <person name="Orejas M."/>
            <person name="Orosz E."/>
            <person name="Ouedraogo J.P."/>
            <person name="Overkamp K.M."/>
            <person name="Park H.-S."/>
            <person name="Perrone G."/>
            <person name="Piumi F."/>
            <person name="Punt P.J."/>
            <person name="Ram A.F."/>
            <person name="Ramon A."/>
            <person name="Rauscher S."/>
            <person name="Record E."/>
            <person name="Riano-Pachon D.M."/>
            <person name="Robert V."/>
            <person name="Roehrig J."/>
            <person name="Ruller R."/>
            <person name="Salamov A."/>
            <person name="Salih N.S."/>
            <person name="Samson R.A."/>
            <person name="Sandor E."/>
            <person name="Sanguinetti M."/>
            <person name="Schuetze T."/>
            <person name="Sepcic K."/>
            <person name="Shelest E."/>
            <person name="Sherlock G."/>
            <person name="Sophianopoulou V."/>
            <person name="Squina F.M."/>
            <person name="Sun H."/>
            <person name="Susca A."/>
            <person name="Todd R.B."/>
            <person name="Tsang A."/>
            <person name="Unkles S.E."/>
            <person name="van de Wiele N."/>
            <person name="van Rossen-Uffink D."/>
            <person name="Oliveira J.V."/>
            <person name="Vesth T.C."/>
            <person name="Visser J."/>
            <person name="Yu J.-H."/>
            <person name="Zhou M."/>
            <person name="Andersen M.R."/>
            <person name="Archer D.B."/>
            <person name="Baker S.E."/>
            <person name="Benoit I."/>
            <person name="Brakhage A.A."/>
            <person name="Braus G.H."/>
            <person name="Fischer R."/>
            <person name="Frisvad J.C."/>
            <person name="Goldman G.H."/>
            <person name="Houbraken J."/>
            <person name="Oakley B."/>
            <person name="Pocsi I."/>
            <person name="Scazzocchio C."/>
            <person name="Seiboth B."/>
            <person name="vanKuyk P.A."/>
            <person name="Wortman J."/>
            <person name="Dyer P.S."/>
            <person name="Grigoriev I.V."/>
        </authorList>
    </citation>
    <scope>NUCLEOTIDE SEQUENCE [LARGE SCALE GENOMIC DNA]</scope>
    <source>
        <strain evidence="3">CBS 516.65</strain>
    </source>
</reference>
<dbReference type="EMBL" id="KV878891">
    <property type="protein sequence ID" value="OJJ87403.1"/>
    <property type="molecule type" value="Genomic_DNA"/>
</dbReference>
<evidence type="ECO:0000256" key="1">
    <source>
        <dbReference type="SAM" id="MobiDB-lite"/>
    </source>
</evidence>
<dbReference type="GeneID" id="34459547"/>
<feature type="region of interest" description="Disordered" evidence="1">
    <location>
        <begin position="140"/>
        <end position="160"/>
    </location>
</feature>
<gene>
    <name evidence="2" type="ORF">ASPGLDRAFT_23415</name>
</gene>
<proteinExistence type="predicted"/>
<name>A0A1L9VU01_ASPGL</name>
<keyword evidence="3" id="KW-1185">Reference proteome</keyword>
<protein>
    <submittedName>
        <fullName evidence="2">Uncharacterized protein</fullName>
    </submittedName>
</protein>
<dbReference type="Proteomes" id="UP000184300">
    <property type="component" value="Unassembled WGS sequence"/>
</dbReference>
<dbReference type="VEuPathDB" id="FungiDB:ASPGLDRAFT_23415"/>
<organism evidence="2 3">
    <name type="scientific">Aspergillus glaucus CBS 516.65</name>
    <dbReference type="NCBI Taxonomy" id="1160497"/>
    <lineage>
        <taxon>Eukaryota</taxon>
        <taxon>Fungi</taxon>
        <taxon>Dikarya</taxon>
        <taxon>Ascomycota</taxon>
        <taxon>Pezizomycotina</taxon>
        <taxon>Eurotiomycetes</taxon>
        <taxon>Eurotiomycetidae</taxon>
        <taxon>Eurotiales</taxon>
        <taxon>Aspergillaceae</taxon>
        <taxon>Aspergillus</taxon>
        <taxon>Aspergillus subgen. Aspergillus</taxon>
    </lineage>
</organism>
<sequence length="160" mass="17815">MPLPSNRDLALSTSSDVVLASAIVWIFARLLHPRPALIVALWVLMTYALDLVDVYDGAKEFGALATIITIGIRDKREALGEFEYVIAAFSWEDNMIQRGKGGWVGEPWAVIEGVILWSNQSKEQWLMDYVCRNDNAVSRSSLNSPHISSVQCPSYSQSIN</sequence>
<accession>A0A1L9VU01</accession>
<dbReference type="RefSeq" id="XP_022404092.1">
    <property type="nucleotide sequence ID" value="XM_022543286.1"/>
</dbReference>
<dbReference type="AlphaFoldDB" id="A0A1L9VU01"/>
<dbReference type="OrthoDB" id="10440699at2759"/>